<reference evidence="1" key="1">
    <citation type="journal article" date="2022" name="bioRxiv">
        <title>Sequencing and chromosome-scale assembly of the giantPleurodeles waltlgenome.</title>
        <authorList>
            <person name="Brown T."/>
            <person name="Elewa A."/>
            <person name="Iarovenko S."/>
            <person name="Subramanian E."/>
            <person name="Araus A.J."/>
            <person name="Petzold A."/>
            <person name="Susuki M."/>
            <person name="Suzuki K.-i.T."/>
            <person name="Hayashi T."/>
            <person name="Toyoda A."/>
            <person name="Oliveira C."/>
            <person name="Osipova E."/>
            <person name="Leigh N.D."/>
            <person name="Simon A."/>
            <person name="Yun M.H."/>
        </authorList>
    </citation>
    <scope>NUCLEOTIDE SEQUENCE</scope>
    <source>
        <strain evidence="1">20211129_DDA</strain>
        <tissue evidence="1">Liver</tissue>
    </source>
</reference>
<dbReference type="EMBL" id="JANPWB010000015">
    <property type="protein sequence ID" value="KAJ1091675.1"/>
    <property type="molecule type" value="Genomic_DNA"/>
</dbReference>
<dbReference type="AlphaFoldDB" id="A0AAV7LMD6"/>
<proteinExistence type="predicted"/>
<dbReference type="Proteomes" id="UP001066276">
    <property type="component" value="Chromosome 11"/>
</dbReference>
<gene>
    <name evidence="1" type="ORF">NDU88_004792</name>
</gene>
<evidence type="ECO:0000313" key="1">
    <source>
        <dbReference type="EMBL" id="KAJ1091675.1"/>
    </source>
</evidence>
<keyword evidence="2" id="KW-1185">Reference proteome</keyword>
<protein>
    <submittedName>
        <fullName evidence="1">Uncharacterized protein</fullName>
    </submittedName>
</protein>
<comment type="caution">
    <text evidence="1">The sequence shown here is derived from an EMBL/GenBank/DDBJ whole genome shotgun (WGS) entry which is preliminary data.</text>
</comment>
<accession>A0AAV7LMD6</accession>
<sequence>MGGVNHVRCHAIVCHRILTNAQVDTIIRLGPRPAPDDHAMIRKRYPGNAQVVSKVRGAVRKKYQGHDELLQALQKTGQEDRLEVLALLWDLLCLLLALRDLVLFPLCLVLRVLIP</sequence>
<name>A0AAV7LMD6_PLEWA</name>
<evidence type="ECO:0000313" key="2">
    <source>
        <dbReference type="Proteomes" id="UP001066276"/>
    </source>
</evidence>
<organism evidence="1 2">
    <name type="scientific">Pleurodeles waltl</name>
    <name type="common">Iberian ribbed newt</name>
    <dbReference type="NCBI Taxonomy" id="8319"/>
    <lineage>
        <taxon>Eukaryota</taxon>
        <taxon>Metazoa</taxon>
        <taxon>Chordata</taxon>
        <taxon>Craniata</taxon>
        <taxon>Vertebrata</taxon>
        <taxon>Euteleostomi</taxon>
        <taxon>Amphibia</taxon>
        <taxon>Batrachia</taxon>
        <taxon>Caudata</taxon>
        <taxon>Salamandroidea</taxon>
        <taxon>Salamandridae</taxon>
        <taxon>Pleurodelinae</taxon>
        <taxon>Pleurodeles</taxon>
    </lineage>
</organism>